<gene>
    <name evidence="11" type="ORF">C41B8_15455</name>
</gene>
<name>A0A084II17_SALHC</name>
<feature type="domain" description="PAS" evidence="10">
    <location>
        <begin position="8"/>
        <end position="60"/>
    </location>
</feature>
<organism evidence="11 12">
    <name type="scientific">Salinisphaera hydrothermalis (strain C41B8)</name>
    <dbReference type="NCBI Taxonomy" id="1304275"/>
    <lineage>
        <taxon>Bacteria</taxon>
        <taxon>Pseudomonadati</taxon>
        <taxon>Pseudomonadota</taxon>
        <taxon>Gammaproteobacteria</taxon>
        <taxon>Salinisphaerales</taxon>
        <taxon>Salinisphaeraceae</taxon>
        <taxon>Salinisphaera</taxon>
    </lineage>
</organism>
<dbReference type="SUPFAM" id="SSF52540">
    <property type="entry name" value="P-loop containing nucleoside triphosphate hydrolases"/>
    <property type="match status" value="1"/>
</dbReference>
<dbReference type="RefSeq" id="WP_037340244.1">
    <property type="nucleotide sequence ID" value="NZ_APNK01000032.1"/>
</dbReference>
<sequence>MPSPDNLQALELDAVLAHSHDHVVIADQHGRILKASESCAGVYGLPLQEFIGASTYDLEHNGVLSPSITVRVLEQRRACHVMQATLTGRSVMASAYPVWDGDRLVRVVSLSKDMTDIRSLQREYELLHRQLIAREAAPATALDPDADIPTCNPRMREIVSLLERVAPTDASVVLLGETGVGKTRIAGLLHRLSQRSNGPFVEANCGAIPDTLFESEMFGYVAGAFSGAARNGKPGLAERAHGGTLFLDEIAELSAQAQTKLLRVLQDRRVTRLGSTDVRTADFRLIAATNRDLEAQVAEGRFRLDLYHRINVVPVTIPALAERAEDIPLFIQRMLHQLNTRYGQDKTLAPETWSYLLGRSWPGNLRELENYLERLYVLAAGPTISPGPTTGAALDAEAGQKTDREAAPRPLHTLREAVETAERECLQAALSRCRSTYEMAHMLGSSQPTVFRKLRKYGLAIDTDPAA</sequence>
<evidence type="ECO:0000256" key="1">
    <source>
        <dbReference type="ARBA" id="ARBA00022741"/>
    </source>
</evidence>
<dbReference type="InterPro" id="IPR003593">
    <property type="entry name" value="AAA+_ATPase"/>
</dbReference>
<dbReference type="InterPro" id="IPR058031">
    <property type="entry name" value="AAA_lid_NorR"/>
</dbReference>
<evidence type="ECO:0000313" key="11">
    <source>
        <dbReference type="EMBL" id="KEZ76351.1"/>
    </source>
</evidence>
<evidence type="ECO:0000313" key="12">
    <source>
        <dbReference type="Proteomes" id="UP000028302"/>
    </source>
</evidence>
<dbReference type="SUPFAM" id="SSF55785">
    <property type="entry name" value="PYP-like sensor domain (PAS domain)"/>
    <property type="match status" value="1"/>
</dbReference>
<evidence type="ECO:0000259" key="10">
    <source>
        <dbReference type="PROSITE" id="PS50112"/>
    </source>
</evidence>
<dbReference type="FunFam" id="3.40.50.300:FF:000006">
    <property type="entry name" value="DNA-binding transcriptional regulator NtrC"/>
    <property type="match status" value="1"/>
</dbReference>
<keyword evidence="2" id="KW-0058">Aromatic hydrocarbons catabolism</keyword>
<keyword evidence="6" id="KW-0804">Transcription</keyword>
<dbReference type="GO" id="GO:0005524">
    <property type="term" value="F:ATP binding"/>
    <property type="evidence" value="ECO:0007669"/>
    <property type="project" value="UniProtKB-KW"/>
</dbReference>
<dbReference type="PROSITE" id="PS50045">
    <property type="entry name" value="SIGMA54_INTERACT_4"/>
    <property type="match status" value="1"/>
</dbReference>
<dbReference type="CDD" id="cd00009">
    <property type="entry name" value="AAA"/>
    <property type="match status" value="1"/>
</dbReference>
<dbReference type="PANTHER" id="PTHR32071">
    <property type="entry name" value="TRANSCRIPTIONAL REGULATORY PROTEIN"/>
    <property type="match status" value="1"/>
</dbReference>
<dbReference type="GO" id="GO:0003677">
    <property type="term" value="F:DNA binding"/>
    <property type="evidence" value="ECO:0007669"/>
    <property type="project" value="UniProtKB-KW"/>
</dbReference>
<dbReference type="GO" id="GO:0006355">
    <property type="term" value="P:regulation of DNA-templated transcription"/>
    <property type="evidence" value="ECO:0007669"/>
    <property type="project" value="InterPro"/>
</dbReference>
<dbReference type="SUPFAM" id="SSF46689">
    <property type="entry name" value="Homeodomain-like"/>
    <property type="match status" value="1"/>
</dbReference>
<comment type="caution">
    <text evidence="11">The sequence shown here is derived from an EMBL/GenBank/DDBJ whole genome shotgun (WGS) entry which is preliminary data.</text>
</comment>
<feature type="compositionally biased region" description="Basic and acidic residues" evidence="8">
    <location>
        <begin position="398"/>
        <end position="407"/>
    </location>
</feature>
<dbReference type="STRING" id="1304275.C41B8_15455"/>
<dbReference type="PROSITE" id="PS00676">
    <property type="entry name" value="SIGMA54_INTERACT_2"/>
    <property type="match status" value="1"/>
</dbReference>
<evidence type="ECO:0000256" key="2">
    <source>
        <dbReference type="ARBA" id="ARBA00022797"/>
    </source>
</evidence>
<dbReference type="EMBL" id="APNK01000032">
    <property type="protein sequence ID" value="KEZ76351.1"/>
    <property type="molecule type" value="Genomic_DNA"/>
</dbReference>
<protein>
    <recommendedName>
        <fullName evidence="7">HTH-type transcriptional regulatory protein TyrR</fullName>
    </recommendedName>
</protein>
<dbReference type="InterPro" id="IPR025944">
    <property type="entry name" value="Sigma_54_int_dom_CS"/>
</dbReference>
<dbReference type="Gene3D" id="3.40.50.300">
    <property type="entry name" value="P-loop containing nucleotide triphosphate hydrolases"/>
    <property type="match status" value="1"/>
</dbReference>
<dbReference type="InterPro" id="IPR000014">
    <property type="entry name" value="PAS"/>
</dbReference>
<proteinExistence type="predicted"/>
<dbReference type="SMART" id="SM00091">
    <property type="entry name" value="PAS"/>
    <property type="match status" value="1"/>
</dbReference>
<dbReference type="CDD" id="cd00130">
    <property type="entry name" value="PAS"/>
    <property type="match status" value="1"/>
</dbReference>
<dbReference type="OrthoDB" id="9804019at2"/>
<dbReference type="AlphaFoldDB" id="A0A084II17"/>
<dbReference type="Proteomes" id="UP000028302">
    <property type="component" value="Unassembled WGS sequence"/>
</dbReference>
<dbReference type="Pfam" id="PF25601">
    <property type="entry name" value="AAA_lid_14"/>
    <property type="match status" value="1"/>
</dbReference>
<dbReference type="InterPro" id="IPR035965">
    <property type="entry name" value="PAS-like_dom_sf"/>
</dbReference>
<dbReference type="Pfam" id="PF00158">
    <property type="entry name" value="Sigma54_activat"/>
    <property type="match status" value="1"/>
</dbReference>
<dbReference type="PROSITE" id="PS00675">
    <property type="entry name" value="SIGMA54_INTERACT_1"/>
    <property type="match status" value="1"/>
</dbReference>
<evidence type="ECO:0000256" key="5">
    <source>
        <dbReference type="ARBA" id="ARBA00023125"/>
    </source>
</evidence>
<accession>A0A084II17</accession>
<keyword evidence="5" id="KW-0238">DNA-binding</keyword>
<dbReference type="SMART" id="SM00382">
    <property type="entry name" value="AAA"/>
    <property type="match status" value="1"/>
</dbReference>
<dbReference type="Gene3D" id="3.30.450.20">
    <property type="entry name" value="PAS domain"/>
    <property type="match status" value="1"/>
</dbReference>
<dbReference type="InterPro" id="IPR025943">
    <property type="entry name" value="Sigma_54_int_dom_ATP-bd_2"/>
</dbReference>
<dbReference type="InterPro" id="IPR009057">
    <property type="entry name" value="Homeodomain-like_sf"/>
</dbReference>
<keyword evidence="3" id="KW-0067">ATP-binding</keyword>
<dbReference type="InterPro" id="IPR025662">
    <property type="entry name" value="Sigma_54_int_dom_ATP-bd_1"/>
</dbReference>
<evidence type="ECO:0000256" key="4">
    <source>
        <dbReference type="ARBA" id="ARBA00023015"/>
    </source>
</evidence>
<dbReference type="PROSITE" id="PS00688">
    <property type="entry name" value="SIGMA54_INTERACT_3"/>
    <property type="match status" value="1"/>
</dbReference>
<feature type="region of interest" description="Disordered" evidence="8">
    <location>
        <begin position="388"/>
        <end position="407"/>
    </location>
</feature>
<keyword evidence="1" id="KW-0547">Nucleotide-binding</keyword>
<keyword evidence="4" id="KW-0805">Transcription regulation</keyword>
<reference evidence="11 12" key="1">
    <citation type="submission" date="2013-03" db="EMBL/GenBank/DDBJ databases">
        <title>Salinisphaera hydrothermalis C41B8 Genome Sequencing.</title>
        <authorList>
            <person name="Li C."/>
            <person name="Lai Q."/>
            <person name="Shao Z."/>
        </authorList>
    </citation>
    <scope>NUCLEOTIDE SEQUENCE [LARGE SCALE GENOMIC DNA]</scope>
    <source>
        <strain evidence="11 12">C41B8</strain>
    </source>
</reference>
<evidence type="ECO:0000256" key="7">
    <source>
        <dbReference type="ARBA" id="ARBA00029500"/>
    </source>
</evidence>
<dbReference type="InterPro" id="IPR030828">
    <property type="entry name" value="HTH_TyrR"/>
</dbReference>
<evidence type="ECO:0000256" key="6">
    <source>
        <dbReference type="ARBA" id="ARBA00023163"/>
    </source>
</evidence>
<dbReference type="InterPro" id="IPR002078">
    <property type="entry name" value="Sigma_54_int"/>
</dbReference>
<dbReference type="InterPro" id="IPR027417">
    <property type="entry name" value="P-loop_NTPase"/>
</dbReference>
<dbReference type="Gene3D" id="1.10.8.60">
    <property type="match status" value="1"/>
</dbReference>
<dbReference type="Pfam" id="PF18024">
    <property type="entry name" value="HTH_50"/>
    <property type="match status" value="1"/>
</dbReference>
<feature type="domain" description="Sigma-54 factor interaction" evidence="9">
    <location>
        <begin position="148"/>
        <end position="377"/>
    </location>
</feature>
<evidence type="ECO:0000259" key="9">
    <source>
        <dbReference type="PROSITE" id="PS50045"/>
    </source>
</evidence>
<dbReference type="PROSITE" id="PS50112">
    <property type="entry name" value="PAS"/>
    <property type="match status" value="1"/>
</dbReference>
<keyword evidence="12" id="KW-1185">Reference proteome</keyword>
<evidence type="ECO:0000256" key="8">
    <source>
        <dbReference type="SAM" id="MobiDB-lite"/>
    </source>
</evidence>
<dbReference type="eggNOG" id="COG3829">
    <property type="taxonomic scope" value="Bacteria"/>
</dbReference>
<evidence type="ECO:0000256" key="3">
    <source>
        <dbReference type="ARBA" id="ARBA00022840"/>
    </source>
</evidence>
<dbReference type="Gene3D" id="1.10.10.60">
    <property type="entry name" value="Homeodomain-like"/>
    <property type="match status" value="1"/>
</dbReference>